<evidence type="ECO:0000313" key="1">
    <source>
        <dbReference type="EMBL" id="CAI6366996.1"/>
    </source>
</evidence>
<evidence type="ECO:0000313" key="2">
    <source>
        <dbReference type="Proteomes" id="UP001160148"/>
    </source>
</evidence>
<dbReference type="AlphaFoldDB" id="A0AAV0XHE3"/>
<name>A0AAV0XHE3_9HEMI</name>
<organism evidence="1 2">
    <name type="scientific">Macrosiphum euphorbiae</name>
    <name type="common">potato aphid</name>
    <dbReference type="NCBI Taxonomy" id="13131"/>
    <lineage>
        <taxon>Eukaryota</taxon>
        <taxon>Metazoa</taxon>
        <taxon>Ecdysozoa</taxon>
        <taxon>Arthropoda</taxon>
        <taxon>Hexapoda</taxon>
        <taxon>Insecta</taxon>
        <taxon>Pterygota</taxon>
        <taxon>Neoptera</taxon>
        <taxon>Paraneoptera</taxon>
        <taxon>Hemiptera</taxon>
        <taxon>Sternorrhyncha</taxon>
        <taxon>Aphidomorpha</taxon>
        <taxon>Aphidoidea</taxon>
        <taxon>Aphididae</taxon>
        <taxon>Macrosiphini</taxon>
        <taxon>Macrosiphum</taxon>
    </lineage>
</organism>
<sequence length="152" mass="18055">MGDLELFSKYKNDADFSIYIKMILALAFVKIDDIYNSVNLLYDELPEEIFPLLEWFEENYIGTVVRNRCRNPLFPPIIWNVHDRVLNKDDRTNNHAEAANRRLNLQMAVDHPTLWAFISCLRRIQSGRDTFFCQLETGKSPPKKKKKIHRRR</sequence>
<accession>A0AAV0XHE3</accession>
<evidence type="ECO:0008006" key="3">
    <source>
        <dbReference type="Google" id="ProtNLM"/>
    </source>
</evidence>
<keyword evidence="2" id="KW-1185">Reference proteome</keyword>
<reference evidence="1 2" key="1">
    <citation type="submission" date="2023-01" db="EMBL/GenBank/DDBJ databases">
        <authorList>
            <person name="Whitehead M."/>
        </authorList>
    </citation>
    <scope>NUCLEOTIDE SEQUENCE [LARGE SCALE GENOMIC DNA]</scope>
</reference>
<proteinExistence type="predicted"/>
<comment type="caution">
    <text evidence="1">The sequence shown here is derived from an EMBL/GenBank/DDBJ whole genome shotgun (WGS) entry which is preliminary data.</text>
</comment>
<gene>
    <name evidence="1" type="ORF">MEUPH1_LOCUS21520</name>
</gene>
<protein>
    <recommendedName>
        <fullName evidence="3">MULE domain-containing protein</fullName>
    </recommendedName>
</protein>
<dbReference type="EMBL" id="CARXXK010000004">
    <property type="protein sequence ID" value="CAI6366996.1"/>
    <property type="molecule type" value="Genomic_DNA"/>
</dbReference>
<dbReference type="Proteomes" id="UP001160148">
    <property type="component" value="Unassembled WGS sequence"/>
</dbReference>